<dbReference type="AlphaFoldDB" id="R8AW05"/>
<keyword evidence="1" id="KW-1133">Transmembrane helix</keyword>
<accession>R8AW05</accession>
<name>R8AW05_9GAMM</name>
<comment type="caution">
    <text evidence="2">The sequence shown here is derived from an EMBL/GenBank/DDBJ whole genome shotgun (WGS) entry which is preliminary data.</text>
</comment>
<dbReference type="EMBL" id="ASAD01000040">
    <property type="protein sequence ID" value="EON90527.1"/>
    <property type="molecule type" value="Genomic_DNA"/>
</dbReference>
<keyword evidence="3" id="KW-1185">Reference proteome</keyword>
<keyword evidence="1" id="KW-0812">Transmembrane</keyword>
<keyword evidence="1" id="KW-0472">Membrane</keyword>
<feature type="transmembrane region" description="Helical" evidence="1">
    <location>
        <begin position="20"/>
        <end position="37"/>
    </location>
</feature>
<evidence type="ECO:0000313" key="3">
    <source>
        <dbReference type="Proteomes" id="UP000016540"/>
    </source>
</evidence>
<proteinExistence type="predicted"/>
<dbReference type="RefSeq" id="WP_012140689.1">
    <property type="nucleotide sequence ID" value="NZ_KE007321.1"/>
</dbReference>
<sequence>MTKLDLTEDKAYISYRVQGWIKIMSVFMLGGFILGIIEYYPEPIMISVCVLGMIMFGAILTYRVETIIEPRSNNAYHRLTLFGLCRKETLPFSKIHMSARMHRTQHVSYPILWLVTDTNKKYKVGEFFGQDVDEIANKISAFSNIAYKKAF</sequence>
<feature type="transmembrane region" description="Helical" evidence="1">
    <location>
        <begin position="43"/>
        <end position="62"/>
    </location>
</feature>
<organism evidence="2 3">
    <name type="scientific">Marinobacter lipolyticus SM19</name>
    <dbReference type="NCBI Taxonomy" id="1318628"/>
    <lineage>
        <taxon>Bacteria</taxon>
        <taxon>Pseudomonadati</taxon>
        <taxon>Pseudomonadota</taxon>
        <taxon>Gammaproteobacteria</taxon>
        <taxon>Pseudomonadales</taxon>
        <taxon>Marinobacteraceae</taxon>
        <taxon>Marinobacter</taxon>
    </lineage>
</organism>
<gene>
    <name evidence="2" type="ORF">MARLIPOL_18318</name>
</gene>
<dbReference type="HOGENOM" id="CLU_1729189_0_0_6"/>
<evidence type="ECO:0000313" key="2">
    <source>
        <dbReference type="EMBL" id="EON90527.1"/>
    </source>
</evidence>
<evidence type="ECO:0000256" key="1">
    <source>
        <dbReference type="SAM" id="Phobius"/>
    </source>
</evidence>
<reference evidence="2 3" key="1">
    <citation type="journal article" date="2013" name="Genome Announc.">
        <title>Draft Genome Sequence of the Moderately Halophilic Bacterium Marinobacter lipolyticus Strain SM19.</title>
        <authorList>
            <person name="Papke R.T."/>
            <person name="de la Haba R.R."/>
            <person name="Infante-Dominguez C."/>
            <person name="Perez D."/>
            <person name="Sanchez-Porro C."/>
            <person name="Lapierre P."/>
            <person name="Ventosa A."/>
        </authorList>
    </citation>
    <scope>NUCLEOTIDE SEQUENCE [LARGE SCALE GENOMIC DNA]</scope>
    <source>
        <strain evidence="2 3">SM19</strain>
    </source>
</reference>
<protein>
    <submittedName>
        <fullName evidence="2">Uncharacterized protein</fullName>
    </submittedName>
</protein>
<dbReference type="Proteomes" id="UP000016540">
    <property type="component" value="Unassembled WGS sequence"/>
</dbReference>